<feature type="compositionally biased region" description="Basic and acidic residues" evidence="1">
    <location>
        <begin position="118"/>
        <end position="136"/>
    </location>
</feature>
<dbReference type="Proteomes" id="UP000829685">
    <property type="component" value="Unassembled WGS sequence"/>
</dbReference>
<keyword evidence="2" id="KW-0472">Membrane</keyword>
<feature type="compositionally biased region" description="Basic and acidic residues" evidence="1">
    <location>
        <begin position="257"/>
        <end position="267"/>
    </location>
</feature>
<comment type="caution">
    <text evidence="3">The sequence shown here is derived from an EMBL/GenBank/DDBJ whole genome shotgun (WGS) entry which is preliminary data.</text>
</comment>
<keyword evidence="2" id="KW-0812">Transmembrane</keyword>
<evidence type="ECO:0000313" key="3">
    <source>
        <dbReference type="EMBL" id="KAI1866990.1"/>
    </source>
</evidence>
<gene>
    <name evidence="3" type="ORF">JX265_007566</name>
</gene>
<feature type="compositionally biased region" description="Basic and acidic residues" evidence="1">
    <location>
        <begin position="93"/>
        <end position="102"/>
    </location>
</feature>
<dbReference type="EMBL" id="JAFIMR010000019">
    <property type="protein sequence ID" value="KAI1866990.1"/>
    <property type="molecule type" value="Genomic_DNA"/>
</dbReference>
<dbReference type="AlphaFoldDB" id="A0A9P9WJQ3"/>
<accession>A0A9P9WJQ3</accession>
<feature type="compositionally biased region" description="Basic and acidic residues" evidence="1">
    <location>
        <begin position="178"/>
        <end position="191"/>
    </location>
</feature>
<feature type="region of interest" description="Disordered" evidence="1">
    <location>
        <begin position="62"/>
        <end position="231"/>
    </location>
</feature>
<protein>
    <submittedName>
        <fullName evidence="3">Uncharacterized protein</fullName>
    </submittedName>
</protein>
<proteinExistence type="predicted"/>
<evidence type="ECO:0000256" key="2">
    <source>
        <dbReference type="SAM" id="Phobius"/>
    </source>
</evidence>
<feature type="region of interest" description="Disordered" evidence="1">
    <location>
        <begin position="244"/>
        <end position="267"/>
    </location>
</feature>
<evidence type="ECO:0000313" key="4">
    <source>
        <dbReference type="Proteomes" id="UP000829685"/>
    </source>
</evidence>
<feature type="compositionally biased region" description="Acidic residues" evidence="1">
    <location>
        <begin position="219"/>
        <end position="231"/>
    </location>
</feature>
<organism evidence="3 4">
    <name type="scientific">Neoarthrinium moseri</name>
    <dbReference type="NCBI Taxonomy" id="1658444"/>
    <lineage>
        <taxon>Eukaryota</taxon>
        <taxon>Fungi</taxon>
        <taxon>Dikarya</taxon>
        <taxon>Ascomycota</taxon>
        <taxon>Pezizomycotina</taxon>
        <taxon>Sordariomycetes</taxon>
        <taxon>Xylariomycetidae</taxon>
        <taxon>Amphisphaeriales</taxon>
        <taxon>Apiosporaceae</taxon>
        <taxon>Neoarthrinium</taxon>
    </lineage>
</organism>
<feature type="transmembrane region" description="Helical" evidence="2">
    <location>
        <begin position="31"/>
        <end position="53"/>
    </location>
</feature>
<reference evidence="3" key="1">
    <citation type="submission" date="2021-03" db="EMBL/GenBank/DDBJ databases">
        <title>Revisited historic fungal species revealed as producer of novel bioactive compounds through whole genome sequencing and comparative genomics.</title>
        <authorList>
            <person name="Vignolle G.A."/>
            <person name="Hochenegger N."/>
            <person name="Mach R.L."/>
            <person name="Mach-Aigner A.R."/>
            <person name="Javad Rahimi M."/>
            <person name="Salim K.A."/>
            <person name="Chan C.M."/>
            <person name="Lim L.B.L."/>
            <person name="Cai F."/>
            <person name="Druzhinina I.S."/>
            <person name="U'Ren J.M."/>
            <person name="Derntl C."/>
        </authorList>
    </citation>
    <scope>NUCLEOTIDE SEQUENCE</scope>
    <source>
        <strain evidence="3">TUCIM 5799</strain>
    </source>
</reference>
<sequence>MAPMAAIKFIVKRQGVEPHGVASPPATDNTMLIVGIVLTVVAVAMFCGLWACWHKKKKKALEKSKASSARRATHHRHHDRSSSRPHSSSPKGSSKDRKERTKATRPFPVKPSGNHVMRSVEDKGRSDKSGSPKPDPKPANAPKEAGPYDQSGDDFVETGHTAPAPIPVVHAQILTSPEKGEYKFGADDREVRRKPRFDPTSFERQVVDDEPTVIRMSLDGDDDEGEEETEVDYEAEMAALRQITLPEIPRVASLEGEDPKGKKAARE</sequence>
<evidence type="ECO:0000256" key="1">
    <source>
        <dbReference type="SAM" id="MobiDB-lite"/>
    </source>
</evidence>
<keyword evidence="2" id="KW-1133">Transmembrane helix</keyword>
<name>A0A9P9WJQ3_9PEZI</name>
<keyword evidence="4" id="KW-1185">Reference proteome</keyword>